<gene>
    <name evidence="1" type="ORF">ECEC1870_2618</name>
</gene>
<sequence length="37" mass="4419">MISDRFGAIFSKRSKVVKNIVDSSRQVSRMQRIERRH</sequence>
<accession>A0AAV3H9M7</accession>
<reference evidence="1 2" key="1">
    <citation type="submission" date="2012-06" db="EMBL/GenBank/DDBJ databases">
        <title>Genomic anatomy of Escherichia coli O157:H7 outbreaks.</title>
        <authorList>
            <person name="Eppinger M."/>
            <person name="Daugherty S."/>
            <person name="Agrawal S."/>
            <person name="Galens K."/>
            <person name="Tallon L."/>
            <person name="Shefchek K."/>
            <person name="Parankush S."/>
            <person name="Cebula T.A."/>
            <person name="Feng P."/>
            <person name="Soderlund R."/>
            <person name="Mammel M.K."/>
            <person name="DebRoy C."/>
            <person name="Dudley E.G."/>
            <person name="Tarr P.I."/>
            <person name="Fraser-Liggett C."/>
            <person name="Ravel J."/>
        </authorList>
    </citation>
    <scope>NUCLEOTIDE SEQUENCE [LARGE SCALE GENOMIC DNA]</scope>
    <source>
        <strain evidence="1 2">EC1870</strain>
    </source>
</reference>
<name>A0AAV3H9M7_ECOLX</name>
<dbReference type="Proteomes" id="UP000006789">
    <property type="component" value="Unassembled WGS sequence"/>
</dbReference>
<evidence type="ECO:0000313" key="1">
    <source>
        <dbReference type="EMBL" id="EKJ44156.1"/>
    </source>
</evidence>
<evidence type="ECO:0000313" key="2">
    <source>
        <dbReference type="Proteomes" id="UP000006789"/>
    </source>
</evidence>
<organism evidence="1 2">
    <name type="scientific">Escherichia coli EC1870</name>
    <dbReference type="NCBI Taxonomy" id="1005554"/>
    <lineage>
        <taxon>Bacteria</taxon>
        <taxon>Pseudomonadati</taxon>
        <taxon>Pseudomonadota</taxon>
        <taxon>Gammaproteobacteria</taxon>
        <taxon>Enterobacterales</taxon>
        <taxon>Enterobacteriaceae</taxon>
        <taxon>Escherichia</taxon>
    </lineage>
</organism>
<dbReference type="EMBL" id="AMVG01000374">
    <property type="protein sequence ID" value="EKJ44156.1"/>
    <property type="molecule type" value="Genomic_DNA"/>
</dbReference>
<comment type="caution">
    <text evidence="1">The sequence shown here is derived from an EMBL/GenBank/DDBJ whole genome shotgun (WGS) entry which is preliminary data.</text>
</comment>
<proteinExistence type="predicted"/>
<protein>
    <submittedName>
        <fullName evidence="1">Uncharacterized protein</fullName>
    </submittedName>
</protein>
<dbReference type="AlphaFoldDB" id="A0AAV3H9M7"/>